<dbReference type="Pfam" id="PF01636">
    <property type="entry name" value="APH"/>
    <property type="match status" value="1"/>
</dbReference>
<name>A0A931AW30_9ACTN</name>
<dbReference type="EMBL" id="JADPRT010000001">
    <property type="protein sequence ID" value="MBF9066535.1"/>
    <property type="molecule type" value="Genomic_DNA"/>
</dbReference>
<dbReference type="InterPro" id="IPR002575">
    <property type="entry name" value="Aminoglycoside_PTrfase"/>
</dbReference>
<dbReference type="Gene3D" id="3.90.1200.10">
    <property type="match status" value="1"/>
</dbReference>
<evidence type="ECO:0000313" key="4">
    <source>
        <dbReference type="Proteomes" id="UP000657385"/>
    </source>
</evidence>
<keyword evidence="4" id="KW-1185">Reference proteome</keyword>
<feature type="compositionally biased region" description="Low complexity" evidence="1">
    <location>
        <begin position="1"/>
        <end position="18"/>
    </location>
</feature>
<dbReference type="InterPro" id="IPR051678">
    <property type="entry name" value="AGP_Transferase"/>
</dbReference>
<proteinExistence type="predicted"/>
<dbReference type="RefSeq" id="WP_196191736.1">
    <property type="nucleotide sequence ID" value="NZ_JADPRT010000001.1"/>
</dbReference>
<accession>A0A931AW30</accession>
<reference evidence="3" key="1">
    <citation type="submission" date="2020-11" db="EMBL/GenBank/DDBJ databases">
        <title>Isolation and identification of active actinomycetes.</title>
        <authorList>
            <person name="Yu B."/>
        </authorList>
    </citation>
    <scope>NUCLEOTIDE SEQUENCE</scope>
    <source>
        <strain evidence="3">NEAU-YB345</strain>
    </source>
</reference>
<comment type="caution">
    <text evidence="3">The sequence shown here is derived from an EMBL/GenBank/DDBJ whole genome shotgun (WGS) entry which is preliminary data.</text>
</comment>
<feature type="region of interest" description="Disordered" evidence="1">
    <location>
        <begin position="1"/>
        <end position="21"/>
    </location>
</feature>
<dbReference type="SUPFAM" id="SSF56112">
    <property type="entry name" value="Protein kinase-like (PK-like)"/>
    <property type="match status" value="1"/>
</dbReference>
<evidence type="ECO:0000313" key="3">
    <source>
        <dbReference type="EMBL" id="MBF9066535.1"/>
    </source>
</evidence>
<gene>
    <name evidence="3" type="ORF">I2501_00610</name>
</gene>
<dbReference type="InterPro" id="IPR011009">
    <property type="entry name" value="Kinase-like_dom_sf"/>
</dbReference>
<sequence>MRAQRASGGSGRGSSVAADHGVTLREQVRGFLPVRRPTVLRVPVERREARRLARRFRPEQPPSARRRGSGLADVLVLQLELPDRGSVVLKHAHSEPAARALDREWAVLTRLRQDERLGEWRRLVPAPLDRDLDAPLPMITESRLPGRDAATILRARPDTADSVARLALDALAVLHRVTARPEPGAGRADAWVTEPLAAVRGDVPWCRTGPGAAGLTAVGARLRGALDGRTVAVGWTHGDYHPGNVLLDEEGSRVTGIVDWGEARADGPVVVDAATFVLMVRCLRNGADLGPVVAGILHDGALAPEDARLLAGQDTADVADASDVDFVLLAWLWHVAANVTKSPRYGRSRIWYRRAVAPVLAEAVQWPVP</sequence>
<protein>
    <submittedName>
        <fullName evidence="3">Aminoglycoside phosphotransferase family protein</fullName>
    </submittedName>
</protein>
<dbReference type="Proteomes" id="UP000657385">
    <property type="component" value="Unassembled WGS sequence"/>
</dbReference>
<evidence type="ECO:0000259" key="2">
    <source>
        <dbReference type="Pfam" id="PF01636"/>
    </source>
</evidence>
<feature type="domain" description="Aminoglycoside phosphotransferase" evidence="2">
    <location>
        <begin position="72"/>
        <end position="278"/>
    </location>
</feature>
<dbReference type="AlphaFoldDB" id="A0A931AW30"/>
<dbReference type="PANTHER" id="PTHR21310">
    <property type="entry name" value="AMINOGLYCOSIDE PHOSPHOTRANSFERASE-RELATED-RELATED"/>
    <property type="match status" value="1"/>
</dbReference>
<organism evidence="3 4">
    <name type="scientific">Streptacidiphilus fuscans</name>
    <dbReference type="NCBI Taxonomy" id="2789292"/>
    <lineage>
        <taxon>Bacteria</taxon>
        <taxon>Bacillati</taxon>
        <taxon>Actinomycetota</taxon>
        <taxon>Actinomycetes</taxon>
        <taxon>Kitasatosporales</taxon>
        <taxon>Streptomycetaceae</taxon>
        <taxon>Streptacidiphilus</taxon>
    </lineage>
</organism>
<evidence type="ECO:0000256" key="1">
    <source>
        <dbReference type="SAM" id="MobiDB-lite"/>
    </source>
</evidence>